<keyword evidence="1" id="KW-0812">Transmembrane</keyword>
<dbReference type="Pfam" id="PF09323">
    <property type="entry name" value="DUF1980"/>
    <property type="match status" value="1"/>
</dbReference>
<proteinExistence type="predicted"/>
<dbReference type="InterPro" id="IPR048493">
    <property type="entry name" value="DUF1980_N"/>
</dbReference>
<organism evidence="4 5">
    <name type="scientific">Microbacterium amylolyticum</name>
    <dbReference type="NCBI Taxonomy" id="936337"/>
    <lineage>
        <taxon>Bacteria</taxon>
        <taxon>Bacillati</taxon>
        <taxon>Actinomycetota</taxon>
        <taxon>Actinomycetes</taxon>
        <taxon>Micrococcales</taxon>
        <taxon>Microbacteriaceae</taxon>
        <taxon>Microbacterium</taxon>
    </lineage>
</organism>
<keyword evidence="1" id="KW-0472">Membrane</keyword>
<keyword evidence="5" id="KW-1185">Reference proteome</keyword>
<feature type="transmembrane region" description="Helical" evidence="1">
    <location>
        <begin position="45"/>
        <end position="67"/>
    </location>
</feature>
<dbReference type="PANTHER" id="PTHR40047:SF1">
    <property type="entry name" value="UPF0703 PROTEIN YCGQ"/>
    <property type="match status" value="1"/>
</dbReference>
<dbReference type="InterPro" id="IPR048447">
    <property type="entry name" value="DUF1980_C"/>
</dbReference>
<feature type="transmembrane region" description="Helical" evidence="1">
    <location>
        <begin position="12"/>
        <end position="33"/>
    </location>
</feature>
<evidence type="ECO:0000313" key="4">
    <source>
        <dbReference type="EMBL" id="MBP2436994.1"/>
    </source>
</evidence>
<comment type="caution">
    <text evidence="4">The sequence shown here is derived from an EMBL/GenBank/DDBJ whole genome shotgun (WGS) entry which is preliminary data.</text>
</comment>
<dbReference type="NCBIfam" id="TIGR03943">
    <property type="entry name" value="TIGR03943 family putative permease subunit"/>
    <property type="match status" value="1"/>
</dbReference>
<evidence type="ECO:0000259" key="2">
    <source>
        <dbReference type="Pfam" id="PF09323"/>
    </source>
</evidence>
<evidence type="ECO:0000259" key="3">
    <source>
        <dbReference type="Pfam" id="PF21537"/>
    </source>
</evidence>
<dbReference type="EMBL" id="JAGIOL010000001">
    <property type="protein sequence ID" value="MBP2436994.1"/>
    <property type="molecule type" value="Genomic_DNA"/>
</dbReference>
<sequence>MFSDQRARALGVRWLGVGLSTVMSVVTVALTVTGRLHLYINPAQAWFACGMAVLLLLGAIASFALPLGDEEDHGHAEHEHHRGAPARGTFVATVAGGVIASAVAISALILPPATLSAEVAMDRDSGTAPLFAGADEIQLGLVDTSGFGVGDWSAVFSTATSPERYEGENVRLTGFVTPGMNGSLNLNRLVITHCVIDAQTAALPLADADAIQGLETGEWIEMTGAITVNSAGGLVITPASIDRVDEPEDPYEY</sequence>
<accession>A0ABS4ZI89</accession>
<gene>
    <name evidence="4" type="ORF">JOF34_001580</name>
</gene>
<keyword evidence="1" id="KW-1133">Transmembrane helix</keyword>
<dbReference type="InterPro" id="IPR052955">
    <property type="entry name" value="UPF0703_membrane_permease"/>
</dbReference>
<dbReference type="RefSeq" id="WP_241244910.1">
    <property type="nucleotide sequence ID" value="NZ_CP049253.1"/>
</dbReference>
<name>A0ABS4ZI89_9MICO</name>
<feature type="transmembrane region" description="Helical" evidence="1">
    <location>
        <begin position="88"/>
        <end position="110"/>
    </location>
</feature>
<dbReference type="Pfam" id="PF21537">
    <property type="entry name" value="DUF1980_C"/>
    <property type="match status" value="1"/>
</dbReference>
<reference evidence="4 5" key="1">
    <citation type="submission" date="2021-03" db="EMBL/GenBank/DDBJ databases">
        <title>Sequencing the genomes of 1000 actinobacteria strains.</title>
        <authorList>
            <person name="Klenk H.-P."/>
        </authorList>
    </citation>
    <scope>NUCLEOTIDE SEQUENCE [LARGE SCALE GENOMIC DNA]</scope>
    <source>
        <strain evidence="4 5">DSM 24221</strain>
    </source>
</reference>
<evidence type="ECO:0000313" key="5">
    <source>
        <dbReference type="Proteomes" id="UP001519362"/>
    </source>
</evidence>
<dbReference type="Proteomes" id="UP001519362">
    <property type="component" value="Unassembled WGS sequence"/>
</dbReference>
<feature type="domain" description="DUF1980" evidence="3">
    <location>
        <begin position="160"/>
        <end position="253"/>
    </location>
</feature>
<protein>
    <submittedName>
        <fullName evidence="4">Repeat protein (TIGR03943 family)</fullName>
    </submittedName>
</protein>
<feature type="domain" description="DUF1980" evidence="2">
    <location>
        <begin position="23"/>
        <end position="122"/>
    </location>
</feature>
<evidence type="ECO:0000256" key="1">
    <source>
        <dbReference type="SAM" id="Phobius"/>
    </source>
</evidence>
<dbReference type="InterPro" id="IPR015402">
    <property type="entry name" value="DUF1980"/>
</dbReference>
<dbReference type="PANTHER" id="PTHR40047">
    <property type="entry name" value="UPF0703 PROTEIN YCGQ"/>
    <property type="match status" value="1"/>
</dbReference>